<organism evidence="1 2">
    <name type="scientific">Phocaeicola sartorii</name>
    <dbReference type="NCBI Taxonomy" id="671267"/>
    <lineage>
        <taxon>Bacteria</taxon>
        <taxon>Pseudomonadati</taxon>
        <taxon>Bacteroidota</taxon>
        <taxon>Bacteroidia</taxon>
        <taxon>Bacteroidales</taxon>
        <taxon>Bacteroidaceae</taxon>
        <taxon>Phocaeicola</taxon>
    </lineage>
</organism>
<gene>
    <name evidence="1" type="ORF">E5339_07960</name>
</gene>
<evidence type="ECO:0000313" key="1">
    <source>
        <dbReference type="EMBL" id="TGY70868.1"/>
    </source>
</evidence>
<comment type="caution">
    <text evidence="1">The sequence shown here is derived from an EMBL/GenBank/DDBJ whole genome shotgun (WGS) entry which is preliminary data.</text>
</comment>
<dbReference type="RefSeq" id="WP_007849995.1">
    <property type="nucleotide sequence ID" value="NZ_SRYJ01000015.1"/>
</dbReference>
<name>A0A4S2FPB3_9BACT</name>
<proteinExistence type="predicted"/>
<dbReference type="AlphaFoldDB" id="A0A4S2FPB3"/>
<dbReference type="SUPFAM" id="SSF52540">
    <property type="entry name" value="P-loop containing nucleoside triphosphate hydrolases"/>
    <property type="match status" value="1"/>
</dbReference>
<evidence type="ECO:0000313" key="2">
    <source>
        <dbReference type="Proteomes" id="UP000310760"/>
    </source>
</evidence>
<dbReference type="Proteomes" id="UP000310760">
    <property type="component" value="Unassembled WGS sequence"/>
</dbReference>
<dbReference type="Pfam" id="PF13479">
    <property type="entry name" value="AAA_24"/>
    <property type="match status" value="1"/>
</dbReference>
<dbReference type="InterPro" id="IPR027417">
    <property type="entry name" value="P-loop_NTPase"/>
</dbReference>
<sequence length="295" mass="32706">MPIVKKNDVLPERPVIIVLYGVPGSGKTSVATTADNPLLIDCDRGADRAVQRCDTIMAKCWKDIDSERESMKDYKTIVVDTAKSMIDDYLSQYAIDNNYKLKTNTLKRFGQMGEDFKEFVNFLRSNGSDIVFICHDKETADGDVIKHSPDCTGQSKDLLVRIADQVGYVFIQNGKRSISFAPLDNFVGKNVAGLGTVVIPDYGTTEFDTCMSDIISKVKISIQGKGEAQAKANEQLAAIREQLAAAMTDEDILALMEATKLLPKIMRVPFFSEMQKSLAAKGFTFDQDKKLFVKV</sequence>
<protein>
    <submittedName>
        <fullName evidence="1">Uncharacterized protein</fullName>
    </submittedName>
</protein>
<reference evidence="1 2" key="1">
    <citation type="submission" date="2019-04" db="EMBL/GenBank/DDBJ databases">
        <title>Microbes associate with the intestines of laboratory mice.</title>
        <authorList>
            <person name="Navarre W."/>
            <person name="Wong E."/>
            <person name="Huang K."/>
            <person name="Tropini C."/>
            <person name="Ng K."/>
            <person name="Yu B."/>
        </authorList>
    </citation>
    <scope>NUCLEOTIDE SEQUENCE [LARGE SCALE GENOMIC DNA]</scope>
    <source>
        <strain evidence="1 2">NM22_B1</strain>
    </source>
</reference>
<accession>A0A4S2FPB3</accession>
<dbReference type="EMBL" id="SRYJ01000015">
    <property type="protein sequence ID" value="TGY70868.1"/>
    <property type="molecule type" value="Genomic_DNA"/>
</dbReference>